<dbReference type="PANTHER" id="PTHR34978:SF3">
    <property type="entry name" value="SLR0241 PROTEIN"/>
    <property type="match status" value="1"/>
</dbReference>
<organism evidence="3 4">
    <name type="scientific">Desulfonispora thiosulfatigenes DSM 11270</name>
    <dbReference type="NCBI Taxonomy" id="656914"/>
    <lineage>
        <taxon>Bacteria</taxon>
        <taxon>Bacillati</taxon>
        <taxon>Bacillota</taxon>
        <taxon>Clostridia</taxon>
        <taxon>Eubacteriales</taxon>
        <taxon>Peptococcaceae</taxon>
        <taxon>Desulfonispora</taxon>
    </lineage>
</organism>
<keyword evidence="1" id="KW-0472">Membrane</keyword>
<dbReference type="PANTHER" id="PTHR34978">
    <property type="entry name" value="POSSIBLE SENSOR-TRANSDUCER PROTEIN BLAR"/>
    <property type="match status" value="1"/>
</dbReference>
<keyword evidence="1" id="KW-1133">Transmembrane helix</keyword>
<dbReference type="InterPro" id="IPR008756">
    <property type="entry name" value="Peptidase_M56"/>
</dbReference>
<evidence type="ECO:0000313" key="4">
    <source>
        <dbReference type="Proteomes" id="UP000192731"/>
    </source>
</evidence>
<dbReference type="InterPro" id="IPR052173">
    <property type="entry name" value="Beta-lactam_resp_regulator"/>
</dbReference>
<accession>A0A1W1UGS2</accession>
<dbReference type="AlphaFoldDB" id="A0A1W1UGS2"/>
<evidence type="ECO:0000313" key="3">
    <source>
        <dbReference type="EMBL" id="SMB79974.1"/>
    </source>
</evidence>
<evidence type="ECO:0000259" key="2">
    <source>
        <dbReference type="Pfam" id="PF05569"/>
    </source>
</evidence>
<name>A0A1W1UGS2_DESTI</name>
<feature type="transmembrane region" description="Helical" evidence="1">
    <location>
        <begin position="74"/>
        <end position="95"/>
    </location>
</feature>
<evidence type="ECO:0000256" key="1">
    <source>
        <dbReference type="SAM" id="Phobius"/>
    </source>
</evidence>
<dbReference type="Pfam" id="PF05569">
    <property type="entry name" value="Peptidase_M56"/>
    <property type="match status" value="1"/>
</dbReference>
<dbReference type="Proteomes" id="UP000192731">
    <property type="component" value="Unassembled WGS sequence"/>
</dbReference>
<proteinExistence type="predicted"/>
<feature type="domain" description="Peptidase M56" evidence="2">
    <location>
        <begin position="10"/>
        <end position="133"/>
    </location>
</feature>
<keyword evidence="1" id="KW-0812">Transmembrane</keyword>
<keyword evidence="4" id="KW-1185">Reference proteome</keyword>
<gene>
    <name evidence="3" type="ORF">SAMN00017405_0819</name>
</gene>
<dbReference type="EMBL" id="FWWT01000005">
    <property type="protein sequence ID" value="SMB79974.1"/>
    <property type="molecule type" value="Genomic_DNA"/>
</dbReference>
<reference evidence="3 4" key="1">
    <citation type="submission" date="2017-04" db="EMBL/GenBank/DDBJ databases">
        <authorList>
            <person name="Afonso C.L."/>
            <person name="Miller P.J."/>
            <person name="Scott M.A."/>
            <person name="Spackman E."/>
            <person name="Goraichik I."/>
            <person name="Dimitrov K.M."/>
            <person name="Suarez D.L."/>
            <person name="Swayne D.E."/>
        </authorList>
    </citation>
    <scope>NUCLEOTIDE SEQUENCE [LARGE SCALE GENOMIC DNA]</scope>
    <source>
        <strain evidence="3 4">DSM 11270</strain>
    </source>
</reference>
<dbReference type="CDD" id="cd07341">
    <property type="entry name" value="M56_BlaR1_MecR1_like"/>
    <property type="match status" value="1"/>
</dbReference>
<protein>
    <submittedName>
        <fullName evidence="3">BlaR1 peptidase M56</fullName>
    </submittedName>
</protein>
<sequence>MYGMLSLKRIKSKLEHANLEKDNIYRSDNVETPFVLGLIKPKIYLPSYLSEIEKDYIVLHEQTHIKRFDHVSRFLSYLTLCIHWFNPLVWIAFWLSGKDMEMSCDESVINQLGHGVKKEYLQSLLNLASGRTNLGLILYL</sequence>
<dbReference type="STRING" id="656914.SAMN00017405_0819"/>